<keyword evidence="1" id="KW-0812">Transmembrane</keyword>
<dbReference type="EMBL" id="UGLB01000003">
    <property type="protein sequence ID" value="STT49815.1"/>
    <property type="molecule type" value="Genomic_DNA"/>
</dbReference>
<evidence type="ECO:0000313" key="2">
    <source>
        <dbReference type="EMBL" id="STT49815.1"/>
    </source>
</evidence>
<name>A0A377W7G9_KLEPN</name>
<keyword evidence="1" id="KW-1133">Transmembrane helix</keyword>
<dbReference type="AlphaFoldDB" id="A0A377W7G9"/>
<protein>
    <submittedName>
        <fullName evidence="2">Arginine:ornithine antiporter</fullName>
    </submittedName>
</protein>
<reference evidence="2 3" key="1">
    <citation type="submission" date="2018-06" db="EMBL/GenBank/DDBJ databases">
        <authorList>
            <consortium name="Pathogen Informatics"/>
            <person name="Doyle S."/>
        </authorList>
    </citation>
    <scope>NUCLEOTIDE SEQUENCE [LARGE SCALE GENOMIC DNA]</scope>
    <source>
        <strain evidence="2 3">NCTC9637</strain>
    </source>
</reference>
<feature type="transmembrane region" description="Helical" evidence="1">
    <location>
        <begin position="48"/>
        <end position="73"/>
    </location>
</feature>
<feature type="transmembrane region" description="Helical" evidence="1">
    <location>
        <begin position="102"/>
        <end position="124"/>
    </location>
</feature>
<evidence type="ECO:0000313" key="3">
    <source>
        <dbReference type="Proteomes" id="UP000255099"/>
    </source>
</evidence>
<sequence>MKIQRKSLFLFWAWMDLFFVLQFLWWNIAHRRLPFYDDLLAYLQLLHTWGSAAVWLYPLNVLLIISIPLSMIFFFRQSRYALWLAWGQAPLRLLFMQPSLSLGLWLIQAAGIRHVAILAGFLLLSEGLKIARPLVLQRRDSGHKAIAIPVSVSKCCGRAGSASSFVADDPYRSADSGCAPRR</sequence>
<evidence type="ECO:0000256" key="1">
    <source>
        <dbReference type="SAM" id="Phobius"/>
    </source>
</evidence>
<keyword evidence="1" id="KW-0472">Membrane</keyword>
<dbReference type="Proteomes" id="UP000255099">
    <property type="component" value="Unassembled WGS sequence"/>
</dbReference>
<feature type="transmembrane region" description="Helical" evidence="1">
    <location>
        <begin position="7"/>
        <end position="28"/>
    </location>
</feature>
<organism evidence="2 3">
    <name type="scientific">Klebsiella pneumoniae</name>
    <dbReference type="NCBI Taxonomy" id="573"/>
    <lineage>
        <taxon>Bacteria</taxon>
        <taxon>Pseudomonadati</taxon>
        <taxon>Pseudomonadota</taxon>
        <taxon>Gammaproteobacteria</taxon>
        <taxon>Enterobacterales</taxon>
        <taxon>Enterobacteriaceae</taxon>
        <taxon>Klebsiella/Raoultella group</taxon>
        <taxon>Klebsiella</taxon>
        <taxon>Klebsiella pneumoniae complex</taxon>
    </lineage>
</organism>
<accession>A0A377W7G9</accession>
<proteinExistence type="predicted"/>
<gene>
    <name evidence="2" type="ORF">NCTC9637_04785</name>
</gene>